<keyword evidence="7" id="KW-1185">Reference proteome</keyword>
<organism evidence="6 7">
    <name type="scientific">Rotaria sordida</name>
    <dbReference type="NCBI Taxonomy" id="392033"/>
    <lineage>
        <taxon>Eukaryota</taxon>
        <taxon>Metazoa</taxon>
        <taxon>Spiralia</taxon>
        <taxon>Gnathifera</taxon>
        <taxon>Rotifera</taxon>
        <taxon>Eurotatoria</taxon>
        <taxon>Bdelloidea</taxon>
        <taxon>Philodinida</taxon>
        <taxon>Philodinidae</taxon>
        <taxon>Rotaria</taxon>
    </lineage>
</organism>
<comment type="caution">
    <text evidence="6">The sequence shown here is derived from an EMBL/GenBank/DDBJ whole genome shotgun (WGS) entry which is preliminary data.</text>
</comment>
<dbReference type="InterPro" id="IPR000873">
    <property type="entry name" value="AMP-dep_synth/lig_dom"/>
</dbReference>
<dbReference type="PROSITE" id="PS00455">
    <property type="entry name" value="AMP_BINDING"/>
    <property type="match status" value="1"/>
</dbReference>
<gene>
    <name evidence="6" type="ORF">JXQ802_LOCUS24263</name>
    <name evidence="5" type="ORF">PYM288_LOCUS16812</name>
</gene>
<dbReference type="SUPFAM" id="SSF56801">
    <property type="entry name" value="Acetyl-CoA synthetase-like"/>
    <property type="match status" value="1"/>
</dbReference>
<dbReference type="AlphaFoldDB" id="A0A814W694"/>
<dbReference type="InterPro" id="IPR042099">
    <property type="entry name" value="ANL_N_sf"/>
</dbReference>
<dbReference type="GO" id="GO:0004467">
    <property type="term" value="F:long-chain fatty acid-CoA ligase activity"/>
    <property type="evidence" value="ECO:0007669"/>
    <property type="project" value="UniProtKB-EC"/>
</dbReference>
<dbReference type="PANTHER" id="PTHR43272:SF107">
    <property type="entry name" value="LONG-CHAIN-FATTY-ACID--COA LIGASE 5"/>
    <property type="match status" value="1"/>
</dbReference>
<dbReference type="EMBL" id="CAJNOH010000452">
    <property type="protein sequence ID" value="CAF1044365.1"/>
    <property type="molecule type" value="Genomic_DNA"/>
</dbReference>
<dbReference type="PANTHER" id="PTHR43272">
    <property type="entry name" value="LONG-CHAIN-FATTY-ACID--COA LIGASE"/>
    <property type="match status" value="1"/>
</dbReference>
<evidence type="ECO:0000256" key="1">
    <source>
        <dbReference type="ARBA" id="ARBA00022598"/>
    </source>
</evidence>
<evidence type="ECO:0000256" key="3">
    <source>
        <dbReference type="ARBA" id="ARBA00026121"/>
    </source>
</evidence>
<keyword evidence="1" id="KW-0436">Ligase</keyword>
<proteinExistence type="predicted"/>
<dbReference type="EMBL" id="CAJNOL010000783">
    <property type="protein sequence ID" value="CAF1198177.1"/>
    <property type="molecule type" value="Genomic_DNA"/>
</dbReference>
<name>A0A814W694_9BILA</name>
<dbReference type="GO" id="GO:0005783">
    <property type="term" value="C:endoplasmic reticulum"/>
    <property type="evidence" value="ECO:0007669"/>
    <property type="project" value="TreeGrafter"/>
</dbReference>
<dbReference type="Proteomes" id="UP000663854">
    <property type="component" value="Unassembled WGS sequence"/>
</dbReference>
<keyword evidence="2" id="KW-0276">Fatty acid metabolism</keyword>
<evidence type="ECO:0000256" key="2">
    <source>
        <dbReference type="ARBA" id="ARBA00022832"/>
    </source>
</evidence>
<feature type="domain" description="AMP-dependent synthetase/ligase" evidence="4">
    <location>
        <begin position="41"/>
        <end position="448"/>
    </location>
</feature>
<dbReference type="EC" id="6.2.1.3" evidence="3"/>
<sequence>MHSKGAVEIDSNEHIYAHPDYVERLYDHRTCGAQTLYEVVERAVQSYGDRPLFSYRDSSNKPFESYAYKQVFDMTNDIGSAMVQIGLKKSNDTFIGIYGSATVHYALFLLSSWSFSLVPVGIYDTLGKDGVRFIVKHAELQLIFADDLERVKNLVEWHSEESVLKTIISLLEPSSELVQAAKLKGVQIITFEKMMEMGGAHRTERVPPKPTDIAVIMYTSGSTGEPKGCVITHESFMCASMGIMLVVDLEGLVREEIPRVLNFMPLAHMFGCGTLITTIYLGGEFGFWQGSVDKLMDDFRDFKPNTIIMVPRLLNKLYDTVMSEARRKGLSAINNLKSAIQSKLAEVRQGNFSQDTTWDSQIFHQIRLIFGNKVKRVISSSAPLSAEVADFCRAMFSCMFIEGYGQTECVAGCWQAMNDTQSGETAYFARDGVGEICIRSKAVFSGYLKDEAKTRETIDEEGWLHTGDIGRWTENNTMRIIDRKKNIYKLSQGEYIAPEKIEGIYARSQFISQVFVYGDSFQNFPVAIVVLDDGFVKKWAAENSIDATLLATPEINDRLRQAVLKDMIENGEKRDLMSFEQVKGIELITEPFTIENGLMTPTFKARRYAVEKQYKPIFDKLYKTMKA</sequence>
<reference evidence="6" key="1">
    <citation type="submission" date="2021-02" db="EMBL/GenBank/DDBJ databases">
        <authorList>
            <person name="Nowell W R."/>
        </authorList>
    </citation>
    <scope>NUCLEOTIDE SEQUENCE</scope>
</reference>
<keyword evidence="2" id="KW-0443">Lipid metabolism</keyword>
<protein>
    <recommendedName>
        <fullName evidence="3">long-chain-fatty-acid--CoA ligase</fullName>
        <ecNumber evidence="3">6.2.1.3</ecNumber>
    </recommendedName>
</protein>
<dbReference type="GO" id="GO:0016020">
    <property type="term" value="C:membrane"/>
    <property type="evidence" value="ECO:0007669"/>
    <property type="project" value="TreeGrafter"/>
</dbReference>
<evidence type="ECO:0000259" key="4">
    <source>
        <dbReference type="Pfam" id="PF00501"/>
    </source>
</evidence>
<dbReference type="InterPro" id="IPR020845">
    <property type="entry name" value="AMP-binding_CS"/>
</dbReference>
<evidence type="ECO:0000313" key="7">
    <source>
        <dbReference type="Proteomes" id="UP000663870"/>
    </source>
</evidence>
<dbReference type="Pfam" id="PF00501">
    <property type="entry name" value="AMP-binding"/>
    <property type="match status" value="1"/>
</dbReference>
<dbReference type="Proteomes" id="UP000663870">
    <property type="component" value="Unassembled WGS sequence"/>
</dbReference>
<dbReference type="Gene3D" id="3.40.50.12780">
    <property type="entry name" value="N-terminal domain of ligase-like"/>
    <property type="match status" value="1"/>
</dbReference>
<evidence type="ECO:0000313" key="6">
    <source>
        <dbReference type="EMBL" id="CAF1198177.1"/>
    </source>
</evidence>
<accession>A0A814W694</accession>
<evidence type="ECO:0000313" key="5">
    <source>
        <dbReference type="EMBL" id="CAF1044365.1"/>
    </source>
</evidence>